<dbReference type="InterPro" id="IPR007267">
    <property type="entry name" value="GtrA_DPMS_TM"/>
</dbReference>
<dbReference type="PANTHER" id="PTHR38459">
    <property type="entry name" value="PROPHAGE BACTOPRENOL-LINKED GLUCOSE TRANSLOCASE HOMOLOG"/>
    <property type="match status" value="1"/>
</dbReference>
<dbReference type="AlphaFoldDB" id="A0A7C5LBM3"/>
<keyword evidence="3 6" id="KW-0812">Transmembrane</keyword>
<keyword evidence="4 6" id="KW-1133">Transmembrane helix</keyword>
<evidence type="ECO:0000256" key="3">
    <source>
        <dbReference type="ARBA" id="ARBA00022692"/>
    </source>
</evidence>
<comment type="similarity">
    <text evidence="2">Belongs to the GtrA family.</text>
</comment>
<dbReference type="GO" id="GO:0005886">
    <property type="term" value="C:plasma membrane"/>
    <property type="evidence" value="ECO:0007669"/>
    <property type="project" value="TreeGrafter"/>
</dbReference>
<dbReference type="EMBL" id="DRWN01000025">
    <property type="protein sequence ID" value="HHK68140.1"/>
    <property type="molecule type" value="Genomic_DNA"/>
</dbReference>
<evidence type="ECO:0000256" key="5">
    <source>
        <dbReference type="ARBA" id="ARBA00023136"/>
    </source>
</evidence>
<dbReference type="Pfam" id="PF04138">
    <property type="entry name" value="GtrA_DPMS_TM"/>
    <property type="match status" value="1"/>
</dbReference>
<evidence type="ECO:0000259" key="7">
    <source>
        <dbReference type="Pfam" id="PF04138"/>
    </source>
</evidence>
<dbReference type="PANTHER" id="PTHR38459:SF1">
    <property type="entry name" value="PROPHAGE BACTOPRENOL-LINKED GLUCOSE TRANSLOCASE HOMOLOG"/>
    <property type="match status" value="1"/>
</dbReference>
<feature type="transmembrane region" description="Helical" evidence="6">
    <location>
        <begin position="118"/>
        <end position="137"/>
    </location>
</feature>
<sequence>MGTLRNFINLLEPMRFFKFAVVGGIGLLVNTAVLYLLTTYVFGEKLYMLSAVFSMEVSILNNFILNEYWTFRDRAGKAGFLTRMLKFHGSRLLGAATSLFVLYALTDFFGIYYLVSNLVAVAAGTAVNYLTSNFWVWE</sequence>
<organism evidence="8">
    <name type="scientific">Caldiarchaeum subterraneum</name>
    <dbReference type="NCBI Taxonomy" id="311458"/>
    <lineage>
        <taxon>Archaea</taxon>
        <taxon>Nitrososphaerota</taxon>
        <taxon>Candidatus Caldarchaeales</taxon>
        <taxon>Candidatus Caldarchaeaceae</taxon>
        <taxon>Candidatus Caldarchaeum</taxon>
    </lineage>
</organism>
<comment type="subcellular location">
    <subcellularLocation>
        <location evidence="1">Membrane</location>
        <topology evidence="1">Multi-pass membrane protein</topology>
    </subcellularLocation>
</comment>
<gene>
    <name evidence="8" type="ORF">ENM11_03165</name>
</gene>
<reference evidence="8" key="1">
    <citation type="journal article" date="2020" name="mSystems">
        <title>Genome- and Community-Level Interaction Insights into Carbon Utilization and Element Cycling Functions of Hydrothermarchaeota in Hydrothermal Sediment.</title>
        <authorList>
            <person name="Zhou Z."/>
            <person name="Liu Y."/>
            <person name="Xu W."/>
            <person name="Pan J."/>
            <person name="Luo Z.H."/>
            <person name="Li M."/>
        </authorList>
    </citation>
    <scope>NUCLEOTIDE SEQUENCE [LARGE SCALE GENOMIC DNA]</scope>
    <source>
        <strain evidence="8">SpSt-1056</strain>
    </source>
</reference>
<feature type="domain" description="GtrA/DPMS transmembrane" evidence="7">
    <location>
        <begin position="18"/>
        <end position="137"/>
    </location>
</feature>
<feature type="transmembrane region" description="Helical" evidence="6">
    <location>
        <begin position="48"/>
        <end position="71"/>
    </location>
</feature>
<evidence type="ECO:0000313" key="8">
    <source>
        <dbReference type="EMBL" id="HHK68140.1"/>
    </source>
</evidence>
<dbReference type="InterPro" id="IPR051401">
    <property type="entry name" value="GtrA_CellWall_Glycosyl"/>
</dbReference>
<protein>
    <submittedName>
        <fullName evidence="8">GtrA family protein</fullName>
    </submittedName>
</protein>
<evidence type="ECO:0000256" key="6">
    <source>
        <dbReference type="SAM" id="Phobius"/>
    </source>
</evidence>
<evidence type="ECO:0000256" key="2">
    <source>
        <dbReference type="ARBA" id="ARBA00009399"/>
    </source>
</evidence>
<name>A0A7C5LBM3_CALS0</name>
<feature type="transmembrane region" description="Helical" evidence="6">
    <location>
        <begin position="92"/>
        <end position="112"/>
    </location>
</feature>
<feature type="transmembrane region" description="Helical" evidence="6">
    <location>
        <begin position="20"/>
        <end position="42"/>
    </location>
</feature>
<evidence type="ECO:0000256" key="4">
    <source>
        <dbReference type="ARBA" id="ARBA00022989"/>
    </source>
</evidence>
<comment type="caution">
    <text evidence="8">The sequence shown here is derived from an EMBL/GenBank/DDBJ whole genome shotgun (WGS) entry which is preliminary data.</text>
</comment>
<evidence type="ECO:0000256" key="1">
    <source>
        <dbReference type="ARBA" id="ARBA00004141"/>
    </source>
</evidence>
<dbReference type="GO" id="GO:0000271">
    <property type="term" value="P:polysaccharide biosynthetic process"/>
    <property type="evidence" value="ECO:0007669"/>
    <property type="project" value="InterPro"/>
</dbReference>
<proteinExistence type="inferred from homology"/>
<accession>A0A7C5LBM3</accession>
<keyword evidence="5 6" id="KW-0472">Membrane</keyword>